<dbReference type="PANTHER" id="PTHR43140">
    <property type="entry name" value="TYPE-1 RESTRICTION ENZYME ECOKI SPECIFICITY PROTEIN"/>
    <property type="match status" value="1"/>
</dbReference>
<dbReference type="OrthoDB" id="512700at2"/>
<dbReference type="GO" id="GO:0003677">
    <property type="term" value="F:DNA binding"/>
    <property type="evidence" value="ECO:0007669"/>
    <property type="project" value="UniProtKB-KW"/>
</dbReference>
<dbReference type="EMBL" id="FOIB01000011">
    <property type="protein sequence ID" value="SEU35762.1"/>
    <property type="molecule type" value="Genomic_DNA"/>
</dbReference>
<dbReference type="Proteomes" id="UP000183760">
    <property type="component" value="Unassembled WGS sequence"/>
</dbReference>
<evidence type="ECO:0000256" key="3">
    <source>
        <dbReference type="SAM" id="MobiDB-lite"/>
    </source>
</evidence>
<dbReference type="InterPro" id="IPR051212">
    <property type="entry name" value="Type-I_RE_S_subunit"/>
</dbReference>
<dbReference type="Proteomes" id="UP000321514">
    <property type="component" value="Unassembled WGS sequence"/>
</dbReference>
<evidence type="ECO:0000313" key="6">
    <source>
        <dbReference type="Proteomes" id="UP000183760"/>
    </source>
</evidence>
<dbReference type="AlphaFoldDB" id="A0A511TEN3"/>
<feature type="region of interest" description="Disordered" evidence="3">
    <location>
        <begin position="411"/>
        <end position="441"/>
    </location>
</feature>
<evidence type="ECO:0000256" key="1">
    <source>
        <dbReference type="ARBA" id="ARBA00022747"/>
    </source>
</evidence>
<name>A0A511TEN3_MYXFU</name>
<dbReference type="InterPro" id="IPR044946">
    <property type="entry name" value="Restrct_endonuc_typeI_TRD_sf"/>
</dbReference>
<dbReference type="PANTHER" id="PTHR43140:SF1">
    <property type="entry name" value="TYPE I RESTRICTION ENZYME ECOKI SPECIFICITY SUBUNIT"/>
    <property type="match status" value="1"/>
</dbReference>
<sequence length="441" mass="48911">MIDGLKPYEAYRNSGLLHPTPIPEHWTTLRAKGVFYEVDDKSSSGKETLLSVSHISGVRRRSDINATMFLAKSNVGHKRCQPDDLVVNTMWAWMGALGVSPYSGIVSPAYAVYRQRRSASLLPKYADHLLRTSNYVAEYTSRSTGIHSSRLRMYPEAFFRAPLIIPPRDEQAAIVRFLAHENRRVDDYVRAKKKVIRAASDARASITDEVSWKYAAQTARLALVTTSVFRPVSRERSASYIRLGLRNRGRGIFHKPPQLGEHLGDSEFFWVEPGDLVISGQFAWEGAVAIAAEADRGTIVSHRYPILRGKPEAALTPYLWALLRSGYGELLLDVNSRGAAGRNRPLNDRALGKEKIPIPPLVEQQRVAEYVAVEADVRRSVEREIAAVQQFRAQLVADVVTGQLDVRAAAASLPPVEDDGPAELLGDDSDDGLDDQDNEAA</sequence>
<evidence type="ECO:0000313" key="7">
    <source>
        <dbReference type="Proteomes" id="UP000321514"/>
    </source>
</evidence>
<accession>A0A511TEN3</accession>
<gene>
    <name evidence="4" type="ORF">MFU01_76720</name>
    <name evidence="5" type="ORF">SAMN05443572_1113</name>
</gene>
<dbReference type="EMBL" id="BJXR01000066">
    <property type="protein sequence ID" value="GEN12635.1"/>
    <property type="molecule type" value="Genomic_DNA"/>
</dbReference>
<proteinExistence type="predicted"/>
<evidence type="ECO:0000313" key="4">
    <source>
        <dbReference type="EMBL" id="GEN12635.1"/>
    </source>
</evidence>
<evidence type="ECO:0000256" key="2">
    <source>
        <dbReference type="ARBA" id="ARBA00023125"/>
    </source>
</evidence>
<dbReference type="SUPFAM" id="SSF116734">
    <property type="entry name" value="DNA methylase specificity domain"/>
    <property type="match status" value="2"/>
</dbReference>
<dbReference type="GO" id="GO:0009307">
    <property type="term" value="P:DNA restriction-modification system"/>
    <property type="evidence" value="ECO:0007669"/>
    <property type="project" value="UniProtKB-KW"/>
</dbReference>
<evidence type="ECO:0000313" key="5">
    <source>
        <dbReference type="EMBL" id="SEU35762.1"/>
    </source>
</evidence>
<organism evidence="4 7">
    <name type="scientific">Myxococcus fulvus</name>
    <dbReference type="NCBI Taxonomy" id="33"/>
    <lineage>
        <taxon>Bacteria</taxon>
        <taxon>Pseudomonadati</taxon>
        <taxon>Myxococcota</taxon>
        <taxon>Myxococcia</taxon>
        <taxon>Myxococcales</taxon>
        <taxon>Cystobacterineae</taxon>
        <taxon>Myxococcaceae</taxon>
        <taxon>Myxococcus</taxon>
    </lineage>
</organism>
<keyword evidence="2" id="KW-0238">DNA-binding</keyword>
<dbReference type="Gene3D" id="3.90.220.20">
    <property type="entry name" value="DNA methylase specificity domains"/>
    <property type="match status" value="2"/>
</dbReference>
<reference evidence="4 7" key="2">
    <citation type="submission" date="2019-07" db="EMBL/GenBank/DDBJ databases">
        <title>Whole genome shotgun sequence of Myxococcus fulvus NBRC 100333.</title>
        <authorList>
            <person name="Hosoyama A."/>
            <person name="Uohara A."/>
            <person name="Ohji S."/>
            <person name="Ichikawa N."/>
        </authorList>
    </citation>
    <scope>NUCLEOTIDE SEQUENCE [LARGE SCALE GENOMIC DNA]</scope>
    <source>
        <strain evidence="4 7">NBRC 100333</strain>
    </source>
</reference>
<protein>
    <submittedName>
        <fullName evidence="5">Type I restriction enzyme, S subunit</fullName>
    </submittedName>
</protein>
<feature type="compositionally biased region" description="Acidic residues" evidence="3">
    <location>
        <begin position="416"/>
        <end position="441"/>
    </location>
</feature>
<keyword evidence="6" id="KW-1185">Reference proteome</keyword>
<dbReference type="RefSeq" id="WP_143097389.1">
    <property type="nucleotide sequence ID" value="NZ_BJXR01000066.1"/>
</dbReference>
<reference evidence="5 6" key="1">
    <citation type="submission" date="2016-10" db="EMBL/GenBank/DDBJ databases">
        <authorList>
            <person name="Varghese N."/>
            <person name="Submissions S."/>
        </authorList>
    </citation>
    <scope>NUCLEOTIDE SEQUENCE [LARGE SCALE GENOMIC DNA]</scope>
    <source>
        <strain evidence="5 6">DSM 16525</strain>
    </source>
</reference>
<comment type="caution">
    <text evidence="4">The sequence shown here is derived from an EMBL/GenBank/DDBJ whole genome shotgun (WGS) entry which is preliminary data.</text>
</comment>
<keyword evidence="1" id="KW-0680">Restriction system</keyword>